<comment type="caution">
    <text evidence="1">The sequence shown here is derived from an EMBL/GenBank/DDBJ whole genome shotgun (WGS) entry which is preliminary data.</text>
</comment>
<dbReference type="AlphaFoldDB" id="S3N0K5"/>
<sequence>MQAVDWSKYDLEGWLYQFGAWQNTVQGTCGKSLNPIAVAMDQAVVKRKKLKLGVRKQRQITADVMSSHIDFMPTKKHTPKDTVCEITDNEARAVQRLVLDLYGQSEVMDDWLDAIVDRYFYFNSWPEMVVRSGPAENAKIVYSEWDARFDTKCGLAVLHSRYGFIEYSPKRKA</sequence>
<name>S3N0K5_9GAMM</name>
<dbReference type="RefSeq" id="WP_016656599.1">
    <property type="nucleotide sequence ID" value="NZ_KE340353.1"/>
</dbReference>
<accession>S3N0K5</accession>
<reference evidence="1 2" key="1">
    <citation type="submission" date="2013-06" db="EMBL/GenBank/DDBJ databases">
        <title>The Genome Sequence of Acinetobacter rudis CIP 110305.</title>
        <authorList>
            <consortium name="The Broad Institute Genome Sequencing Platform"/>
            <consortium name="The Broad Institute Genome Sequencing Center for Infectious Disease"/>
            <person name="Cerqueira G."/>
            <person name="Feldgarden M."/>
            <person name="Courvalin P."/>
            <person name="Perichon B."/>
            <person name="Grillot-Courvalin C."/>
            <person name="Clermont D."/>
            <person name="Rocha E."/>
            <person name="Yoon E.-J."/>
            <person name="Nemec A."/>
            <person name="Young S.K."/>
            <person name="Zeng Q."/>
            <person name="Gargeya S."/>
            <person name="Fitzgerald M."/>
            <person name="Abouelleil A."/>
            <person name="Alvarado L."/>
            <person name="Berlin A.M."/>
            <person name="Chapman S.B."/>
            <person name="Dewar J."/>
            <person name="Goldberg J."/>
            <person name="Griggs A."/>
            <person name="Gujja S."/>
            <person name="Hansen M."/>
            <person name="Howarth C."/>
            <person name="Imamovic A."/>
            <person name="Larimer J."/>
            <person name="McCowan C."/>
            <person name="Murphy C."/>
            <person name="Pearson M."/>
            <person name="Priest M."/>
            <person name="Roberts A."/>
            <person name="Saif S."/>
            <person name="Shea T."/>
            <person name="Sykes S."/>
            <person name="Wortman J."/>
            <person name="Nusbaum C."/>
            <person name="Birren B."/>
        </authorList>
    </citation>
    <scope>NUCLEOTIDE SEQUENCE [LARGE SCALE GENOMIC DNA]</scope>
    <source>
        <strain evidence="1 2">CIP 110305</strain>
    </source>
</reference>
<evidence type="ECO:0000313" key="2">
    <source>
        <dbReference type="Proteomes" id="UP000014568"/>
    </source>
</evidence>
<keyword evidence="2" id="KW-1185">Reference proteome</keyword>
<gene>
    <name evidence="1" type="ORF">F945_02194</name>
</gene>
<proteinExistence type="predicted"/>
<organism evidence="1 2">
    <name type="scientific">Acinetobacter rudis CIP 110305</name>
    <dbReference type="NCBI Taxonomy" id="421052"/>
    <lineage>
        <taxon>Bacteria</taxon>
        <taxon>Pseudomonadati</taxon>
        <taxon>Pseudomonadota</taxon>
        <taxon>Gammaproteobacteria</taxon>
        <taxon>Moraxellales</taxon>
        <taxon>Moraxellaceae</taxon>
        <taxon>Acinetobacter</taxon>
    </lineage>
</organism>
<dbReference type="EMBL" id="ATGI01000030">
    <property type="protein sequence ID" value="EPF72143.1"/>
    <property type="molecule type" value="Genomic_DNA"/>
</dbReference>
<dbReference type="Proteomes" id="UP000014568">
    <property type="component" value="Unassembled WGS sequence"/>
</dbReference>
<protein>
    <submittedName>
        <fullName evidence="1">Uncharacterized protein</fullName>
    </submittedName>
</protein>
<dbReference type="OrthoDB" id="6701956at2"/>
<dbReference type="eggNOG" id="ENOG5031RCW">
    <property type="taxonomic scope" value="Bacteria"/>
</dbReference>
<dbReference type="PATRIC" id="fig|421052.3.peg.2137"/>
<evidence type="ECO:0000313" key="1">
    <source>
        <dbReference type="EMBL" id="EPF72143.1"/>
    </source>
</evidence>
<dbReference type="HOGENOM" id="CLU_1665663_0_0_6"/>